<comment type="caution">
    <text evidence="1">The sequence shown here is derived from an EMBL/GenBank/DDBJ whole genome shotgun (WGS) entry which is preliminary data.</text>
</comment>
<evidence type="ECO:0000313" key="2">
    <source>
        <dbReference type="Proteomes" id="UP001396334"/>
    </source>
</evidence>
<name>A0ABR2TKY0_9ROSI</name>
<gene>
    <name evidence="1" type="ORF">V6N11_022737</name>
</gene>
<dbReference type="EMBL" id="JBBPBN010000005">
    <property type="protein sequence ID" value="KAK9037838.1"/>
    <property type="molecule type" value="Genomic_DNA"/>
</dbReference>
<accession>A0ABR2TKY0</accession>
<evidence type="ECO:0008006" key="3">
    <source>
        <dbReference type="Google" id="ProtNLM"/>
    </source>
</evidence>
<keyword evidence="2" id="KW-1185">Reference proteome</keyword>
<dbReference type="Proteomes" id="UP001396334">
    <property type="component" value="Unassembled WGS sequence"/>
</dbReference>
<proteinExistence type="predicted"/>
<evidence type="ECO:0000313" key="1">
    <source>
        <dbReference type="EMBL" id="KAK9037838.1"/>
    </source>
</evidence>
<reference evidence="1 2" key="1">
    <citation type="journal article" date="2024" name="G3 (Bethesda)">
        <title>Genome assembly of Hibiscus sabdariffa L. provides insights into metabolisms of medicinal natural products.</title>
        <authorList>
            <person name="Kim T."/>
        </authorList>
    </citation>
    <scope>NUCLEOTIDE SEQUENCE [LARGE SCALE GENOMIC DNA]</scope>
    <source>
        <strain evidence="1">TK-2024</strain>
        <tissue evidence="1">Old leaves</tissue>
    </source>
</reference>
<organism evidence="1 2">
    <name type="scientific">Hibiscus sabdariffa</name>
    <name type="common">roselle</name>
    <dbReference type="NCBI Taxonomy" id="183260"/>
    <lineage>
        <taxon>Eukaryota</taxon>
        <taxon>Viridiplantae</taxon>
        <taxon>Streptophyta</taxon>
        <taxon>Embryophyta</taxon>
        <taxon>Tracheophyta</taxon>
        <taxon>Spermatophyta</taxon>
        <taxon>Magnoliopsida</taxon>
        <taxon>eudicotyledons</taxon>
        <taxon>Gunneridae</taxon>
        <taxon>Pentapetalae</taxon>
        <taxon>rosids</taxon>
        <taxon>malvids</taxon>
        <taxon>Malvales</taxon>
        <taxon>Malvaceae</taxon>
        <taxon>Malvoideae</taxon>
        <taxon>Hibiscus</taxon>
    </lineage>
</organism>
<sequence length="248" mass="28002">MVSDMTTASGEWDWPCLNPLLPTAILNQIPIVPPPQNRYNSDTLGWRWCDTRVFSTRSAYAYLLDTEGLPNDVVWKLSNFIRHLRIVETVDSLFFAGCCGKIDVKLSSILLIRTRRTFWLVGTSCLRNVIMRLSAHLVITLLPWCHGRCREHLQELWAVHDGLAQAWTLGFRRVVIDTDCLENNIADRLATLGRSSPRCGLLLLSPPADLFVLVEEEKEQSAGEPVLTQDWRVTANVVCFNLHSDSGG</sequence>
<protein>
    <recommendedName>
        <fullName evidence="3">RNase H type-1 domain-containing protein</fullName>
    </recommendedName>
</protein>